<dbReference type="EMBL" id="BGZK01001524">
    <property type="protein sequence ID" value="GBP81687.1"/>
    <property type="molecule type" value="Genomic_DNA"/>
</dbReference>
<dbReference type="Proteomes" id="UP000299102">
    <property type="component" value="Unassembled WGS sequence"/>
</dbReference>
<protein>
    <submittedName>
        <fullName evidence="1">Uncharacterized protein</fullName>
    </submittedName>
</protein>
<accession>A0A4C1Z4W8</accession>
<gene>
    <name evidence="1" type="ORF">EVAR_63175_1</name>
</gene>
<keyword evidence="2" id="KW-1185">Reference proteome</keyword>
<reference evidence="1 2" key="1">
    <citation type="journal article" date="2019" name="Commun. Biol.">
        <title>The bagworm genome reveals a unique fibroin gene that provides high tensile strength.</title>
        <authorList>
            <person name="Kono N."/>
            <person name="Nakamura H."/>
            <person name="Ohtoshi R."/>
            <person name="Tomita M."/>
            <person name="Numata K."/>
            <person name="Arakawa K."/>
        </authorList>
    </citation>
    <scope>NUCLEOTIDE SEQUENCE [LARGE SCALE GENOMIC DNA]</scope>
</reference>
<sequence length="150" mass="17095">MLMSLKYPELITYLVVVFFKDTSEVIFTPLHKTLKGVFPNEWKVGNVTPVGKGNAKRVTLLHSYRCLSKAYNLLDSSSIGLQLQLDAMSYDLYDNKCDCAASIGMQCYRVPYRAQQRQARPHHRLLITAACYGRRTVTRRLVETTNAFIA</sequence>
<evidence type="ECO:0000313" key="2">
    <source>
        <dbReference type="Proteomes" id="UP000299102"/>
    </source>
</evidence>
<name>A0A4C1Z4W8_EUMVA</name>
<comment type="caution">
    <text evidence="1">The sequence shown here is derived from an EMBL/GenBank/DDBJ whole genome shotgun (WGS) entry which is preliminary data.</text>
</comment>
<dbReference type="AlphaFoldDB" id="A0A4C1Z4W8"/>
<evidence type="ECO:0000313" key="1">
    <source>
        <dbReference type="EMBL" id="GBP81687.1"/>
    </source>
</evidence>
<organism evidence="1 2">
    <name type="scientific">Eumeta variegata</name>
    <name type="common">Bagworm moth</name>
    <name type="synonym">Eumeta japonica</name>
    <dbReference type="NCBI Taxonomy" id="151549"/>
    <lineage>
        <taxon>Eukaryota</taxon>
        <taxon>Metazoa</taxon>
        <taxon>Ecdysozoa</taxon>
        <taxon>Arthropoda</taxon>
        <taxon>Hexapoda</taxon>
        <taxon>Insecta</taxon>
        <taxon>Pterygota</taxon>
        <taxon>Neoptera</taxon>
        <taxon>Endopterygota</taxon>
        <taxon>Lepidoptera</taxon>
        <taxon>Glossata</taxon>
        <taxon>Ditrysia</taxon>
        <taxon>Tineoidea</taxon>
        <taxon>Psychidae</taxon>
        <taxon>Oiketicinae</taxon>
        <taxon>Eumeta</taxon>
    </lineage>
</organism>
<proteinExistence type="predicted"/>